<feature type="region of interest" description="Disordered" evidence="2">
    <location>
        <begin position="278"/>
        <end position="441"/>
    </location>
</feature>
<feature type="compositionally biased region" description="Polar residues" evidence="2">
    <location>
        <begin position="548"/>
        <end position="559"/>
    </location>
</feature>
<feature type="region of interest" description="Disordered" evidence="2">
    <location>
        <begin position="535"/>
        <end position="609"/>
    </location>
</feature>
<organism evidence="3 4">
    <name type="scientific">Tothia fuscella</name>
    <dbReference type="NCBI Taxonomy" id="1048955"/>
    <lineage>
        <taxon>Eukaryota</taxon>
        <taxon>Fungi</taxon>
        <taxon>Dikarya</taxon>
        <taxon>Ascomycota</taxon>
        <taxon>Pezizomycotina</taxon>
        <taxon>Dothideomycetes</taxon>
        <taxon>Pleosporomycetidae</taxon>
        <taxon>Venturiales</taxon>
        <taxon>Cylindrosympodiaceae</taxon>
        <taxon>Tothia</taxon>
    </lineage>
</organism>
<evidence type="ECO:0000256" key="1">
    <source>
        <dbReference type="SAM" id="Coils"/>
    </source>
</evidence>
<evidence type="ECO:0000313" key="3">
    <source>
        <dbReference type="EMBL" id="KAF2428942.1"/>
    </source>
</evidence>
<dbReference type="EMBL" id="MU007051">
    <property type="protein sequence ID" value="KAF2428942.1"/>
    <property type="molecule type" value="Genomic_DNA"/>
</dbReference>
<feature type="compositionally biased region" description="Basic and acidic residues" evidence="2">
    <location>
        <begin position="674"/>
        <end position="685"/>
    </location>
</feature>
<sequence length="942" mass="103467">MQPDPPDPNAELRIQCQQIRQLEIEIEAAEDKLRSLHSQVHSSNELIQELKSENQRLRDLLAGFGRGDSLAPSAVDECSNVEVVNELRQLPRVPAMATPTPTPITPDSEDSVRIKIEGEDEPLSASPSGFSRGPEVPSSSAWDHPERARHAVRNRYGANAMYELQHGSAMRKNFSFSPDTPTPPNSLPSYSQCGDDELLDSTPIKQEEQNKDDDNDTEDSESPKIPAMPSRPPPPIPSKNPCRMPTSAELAKKTYSNGTLVFPQVSMQEFALEHNIPFTPSRSSLSSSASSARTIIHHTPPRGQAESEEPNSIAGTPELTRESFNENGIYQPFHARPNPNSQEKSKLSKVQAQVSQFERLRRQVSPPASEIIHIHGKKPQLHRANSGRKVTAFISARTPSYSTQESVTFSPVEHSATPPDKRPQPRRLKRKQKLQALPSSYIAYSTRDSSLPDLAGARISSATFDHNIIADAERQKGSTTPVNDEEGRASTTPDGTPPRGWDKYVERESLTGDKHEWGHRMFGVVVARKMEALSRIGEESEEDEDGGNQESVATGNDVNNVGLEEDEVQSFEETSGKDTREAGVAQDDDVNAHGDSDQIEEDKPLTPAQSFKYLATRDYQSRSRERTLSIVSTTAAMAEQVELSIRLRGNGRTISAPLRPHAPSVSSNPQPNDGKGEGKDKKNEKEEEDYFSQPKSNFRYILDQERRSPDYAHFTDNGYKIPSLPDLYPEKYAKLNAGAKGKVTAPTSDVNAQVQVDPVVRKLRATPPEAIEHLQFASDPSSYATAAISVPVAPSLSMDEGTGYPILDSKAQITTSTNNPNPFQNPHRKSQRQPLQYIFDPRSHSTIPNSVTSTPTPVPNAQATPSARHRALDRKLGVSIRTVPAEGPPQQNVGLSRTSPLMRGPRPVGPRDIGNESVGTGNVGGVLGRKGSIASKCMRRRN</sequence>
<evidence type="ECO:0000313" key="4">
    <source>
        <dbReference type="Proteomes" id="UP000800235"/>
    </source>
</evidence>
<reference evidence="3" key="1">
    <citation type="journal article" date="2020" name="Stud. Mycol.">
        <title>101 Dothideomycetes genomes: a test case for predicting lifestyles and emergence of pathogens.</title>
        <authorList>
            <person name="Haridas S."/>
            <person name="Albert R."/>
            <person name="Binder M."/>
            <person name="Bloem J."/>
            <person name="Labutti K."/>
            <person name="Salamov A."/>
            <person name="Andreopoulos B."/>
            <person name="Baker S."/>
            <person name="Barry K."/>
            <person name="Bills G."/>
            <person name="Bluhm B."/>
            <person name="Cannon C."/>
            <person name="Castanera R."/>
            <person name="Culley D."/>
            <person name="Daum C."/>
            <person name="Ezra D."/>
            <person name="Gonzalez J."/>
            <person name="Henrissat B."/>
            <person name="Kuo A."/>
            <person name="Liang C."/>
            <person name="Lipzen A."/>
            <person name="Lutzoni F."/>
            <person name="Magnuson J."/>
            <person name="Mondo S."/>
            <person name="Nolan M."/>
            <person name="Ohm R."/>
            <person name="Pangilinan J."/>
            <person name="Park H.-J."/>
            <person name="Ramirez L."/>
            <person name="Alfaro M."/>
            <person name="Sun H."/>
            <person name="Tritt A."/>
            <person name="Yoshinaga Y."/>
            <person name="Zwiers L.-H."/>
            <person name="Turgeon B."/>
            <person name="Goodwin S."/>
            <person name="Spatafora J."/>
            <person name="Crous P."/>
            <person name="Grigoriev I."/>
        </authorList>
    </citation>
    <scope>NUCLEOTIDE SEQUENCE</scope>
    <source>
        <strain evidence="3">CBS 130266</strain>
    </source>
</reference>
<feature type="region of interest" description="Disordered" evidence="2">
    <location>
        <begin position="883"/>
        <end position="927"/>
    </location>
</feature>
<feature type="coiled-coil region" evidence="1">
    <location>
        <begin position="12"/>
        <end position="60"/>
    </location>
</feature>
<feature type="compositionally biased region" description="Low complexity" evidence="2">
    <location>
        <begin position="845"/>
        <end position="855"/>
    </location>
</feature>
<feature type="compositionally biased region" description="Low complexity" evidence="2">
    <location>
        <begin position="281"/>
        <end position="293"/>
    </location>
</feature>
<gene>
    <name evidence="3" type="ORF">EJ08DRAFT_735308</name>
</gene>
<keyword evidence="1" id="KW-0175">Coiled coil</keyword>
<feature type="region of interest" description="Disordered" evidence="2">
    <location>
        <begin position="172"/>
        <end position="251"/>
    </location>
</feature>
<feature type="region of interest" description="Disordered" evidence="2">
    <location>
        <begin position="471"/>
        <end position="503"/>
    </location>
</feature>
<accession>A0A9P4NNV1</accession>
<feature type="compositionally biased region" description="Basic residues" evidence="2">
    <location>
        <begin position="424"/>
        <end position="433"/>
    </location>
</feature>
<dbReference type="AlphaFoldDB" id="A0A9P4NNV1"/>
<feature type="compositionally biased region" description="Acidic residues" evidence="2">
    <location>
        <begin position="210"/>
        <end position="220"/>
    </location>
</feature>
<protein>
    <submittedName>
        <fullName evidence="3">Uncharacterized protein</fullName>
    </submittedName>
</protein>
<keyword evidence="4" id="KW-1185">Reference proteome</keyword>
<feature type="compositionally biased region" description="Pro residues" evidence="2">
    <location>
        <begin position="229"/>
        <end position="238"/>
    </location>
</feature>
<feature type="region of interest" description="Disordered" evidence="2">
    <location>
        <begin position="653"/>
        <end position="696"/>
    </location>
</feature>
<feature type="compositionally biased region" description="Polar residues" evidence="2">
    <location>
        <begin position="889"/>
        <end position="899"/>
    </location>
</feature>
<feature type="region of interest" description="Disordered" evidence="2">
    <location>
        <begin position="92"/>
        <end position="154"/>
    </location>
</feature>
<feature type="compositionally biased region" description="Polar residues" evidence="2">
    <location>
        <begin position="338"/>
        <end position="356"/>
    </location>
</feature>
<comment type="caution">
    <text evidence="3">The sequence shown here is derived from an EMBL/GenBank/DDBJ whole genome shotgun (WGS) entry which is preliminary data.</text>
</comment>
<feature type="region of interest" description="Disordered" evidence="2">
    <location>
        <begin position="812"/>
        <end position="832"/>
    </location>
</feature>
<evidence type="ECO:0000256" key="2">
    <source>
        <dbReference type="SAM" id="MobiDB-lite"/>
    </source>
</evidence>
<name>A0A9P4NNV1_9PEZI</name>
<feature type="compositionally biased region" description="Basic and acidic residues" evidence="2">
    <location>
        <begin position="590"/>
        <end position="604"/>
    </location>
</feature>
<feature type="compositionally biased region" description="Polar residues" evidence="2">
    <location>
        <begin position="812"/>
        <end position="824"/>
    </location>
</feature>
<feature type="compositionally biased region" description="Polar residues" evidence="2">
    <location>
        <begin position="397"/>
        <end position="409"/>
    </location>
</feature>
<dbReference type="Proteomes" id="UP000800235">
    <property type="component" value="Unassembled WGS sequence"/>
</dbReference>
<feature type="region of interest" description="Disordered" evidence="2">
    <location>
        <begin position="844"/>
        <end position="867"/>
    </location>
</feature>
<proteinExistence type="predicted"/>